<dbReference type="EMBL" id="CWQY01000012">
    <property type="protein sequence ID" value="CSC71447.1"/>
    <property type="molecule type" value="Genomic_DNA"/>
</dbReference>
<gene>
    <name evidence="1" type="ORF">ERS013200_02090</name>
</gene>
<organism evidence="1 2">
    <name type="scientific">Vibrio cholerae</name>
    <dbReference type="NCBI Taxonomy" id="666"/>
    <lineage>
        <taxon>Bacteria</taxon>
        <taxon>Pseudomonadati</taxon>
        <taxon>Pseudomonadota</taxon>
        <taxon>Gammaproteobacteria</taxon>
        <taxon>Vibrionales</taxon>
        <taxon>Vibrionaceae</taxon>
        <taxon>Vibrio</taxon>
    </lineage>
</organism>
<dbReference type="Proteomes" id="UP000041770">
    <property type="component" value="Unassembled WGS sequence"/>
</dbReference>
<evidence type="ECO:0000313" key="1">
    <source>
        <dbReference type="EMBL" id="CSC71447.1"/>
    </source>
</evidence>
<accession>A0A655W3Z4</accession>
<proteinExistence type="predicted"/>
<dbReference type="AlphaFoldDB" id="A0A655W3Z4"/>
<evidence type="ECO:0000313" key="2">
    <source>
        <dbReference type="Proteomes" id="UP000041770"/>
    </source>
</evidence>
<sequence length="122" mass="13883">MANHIDLLKQSRNAQQQACGNKSGDQRGKNGGKLAQKALYRTGLLALHLLFLLRGNGGEIRLAHCRCHVVARFNQGIHHIRGRLCFTGTEDDLQLCVTFNHAHHSRNFFQCRMIGERRIIQR</sequence>
<name>A0A655W3Z4_VIBCL</name>
<reference evidence="1 2" key="1">
    <citation type="submission" date="2015-07" db="EMBL/GenBank/DDBJ databases">
        <authorList>
            <consortium name="Pathogen Informatics"/>
        </authorList>
    </citation>
    <scope>NUCLEOTIDE SEQUENCE [LARGE SCALE GENOMIC DNA]</scope>
    <source>
        <strain evidence="1 2">A316</strain>
    </source>
</reference>
<protein>
    <submittedName>
        <fullName evidence="1">Uncharacterized protein</fullName>
    </submittedName>
</protein>